<organism evidence="3 4">
    <name type="scientific">Pristionchus fissidentatus</name>
    <dbReference type="NCBI Taxonomy" id="1538716"/>
    <lineage>
        <taxon>Eukaryota</taxon>
        <taxon>Metazoa</taxon>
        <taxon>Ecdysozoa</taxon>
        <taxon>Nematoda</taxon>
        <taxon>Chromadorea</taxon>
        <taxon>Rhabditida</taxon>
        <taxon>Rhabditina</taxon>
        <taxon>Diplogasteromorpha</taxon>
        <taxon>Diplogasteroidea</taxon>
        <taxon>Neodiplogasteridae</taxon>
        <taxon>Pristionchus</taxon>
    </lineage>
</organism>
<proteinExistence type="inferred from homology"/>
<keyword evidence="1" id="KW-0012">Acyltransferase</keyword>
<dbReference type="PANTHER" id="PTHR15298:SF1">
    <property type="entry name" value="GLYCINE N-ACYLTRANSFERASE-LIKE PROTEIN"/>
    <property type="match status" value="1"/>
</dbReference>
<comment type="similarity">
    <text evidence="1">Belongs to the glycine N-acyltransferase family.</text>
</comment>
<gene>
    <name evidence="3" type="ORF">PFISCL1PPCAC_25965</name>
</gene>
<dbReference type="InterPro" id="IPR016181">
    <property type="entry name" value="Acyl_CoA_acyltransferase"/>
</dbReference>
<dbReference type="InterPro" id="IPR010313">
    <property type="entry name" value="Glycine_N-acyltransferase"/>
</dbReference>
<dbReference type="EMBL" id="BTSY01000006">
    <property type="protein sequence ID" value="GMT34668.1"/>
    <property type="molecule type" value="Genomic_DNA"/>
</dbReference>
<dbReference type="AlphaFoldDB" id="A0AAV5WTL4"/>
<dbReference type="SUPFAM" id="SSF55729">
    <property type="entry name" value="Acyl-CoA N-acyltransferases (Nat)"/>
    <property type="match status" value="1"/>
</dbReference>
<dbReference type="GO" id="GO:0005739">
    <property type="term" value="C:mitochondrion"/>
    <property type="evidence" value="ECO:0007669"/>
    <property type="project" value="InterPro"/>
</dbReference>
<evidence type="ECO:0000256" key="1">
    <source>
        <dbReference type="RuleBase" id="RU368002"/>
    </source>
</evidence>
<dbReference type="InterPro" id="IPR013653">
    <property type="entry name" value="GCN5-like_dom"/>
</dbReference>
<feature type="domain" description="GCN5-related N-acetyltransferase Rv2170-like" evidence="2">
    <location>
        <begin position="230"/>
        <end position="274"/>
    </location>
</feature>
<dbReference type="Proteomes" id="UP001432322">
    <property type="component" value="Unassembled WGS sequence"/>
</dbReference>
<dbReference type="PANTHER" id="PTHR15298">
    <property type="entry name" value="L-COA N-ACYLTRANSFERASE-RELATED"/>
    <property type="match status" value="1"/>
</dbReference>
<keyword evidence="1" id="KW-0808">Transferase</keyword>
<dbReference type="Gene3D" id="3.40.630.30">
    <property type="match status" value="1"/>
</dbReference>
<evidence type="ECO:0000313" key="3">
    <source>
        <dbReference type="EMBL" id="GMT34668.1"/>
    </source>
</evidence>
<name>A0AAV5WTL4_9BILA</name>
<keyword evidence="4" id="KW-1185">Reference proteome</keyword>
<dbReference type="EC" id="2.3.1.-" evidence="1"/>
<accession>A0AAV5WTL4</accession>
<reference evidence="3" key="1">
    <citation type="submission" date="2023-10" db="EMBL/GenBank/DDBJ databases">
        <title>Genome assembly of Pristionchus species.</title>
        <authorList>
            <person name="Yoshida K."/>
            <person name="Sommer R.J."/>
        </authorList>
    </citation>
    <scope>NUCLEOTIDE SEQUENCE</scope>
    <source>
        <strain evidence="3">RS5133</strain>
    </source>
</reference>
<evidence type="ECO:0000313" key="4">
    <source>
        <dbReference type="Proteomes" id="UP001432322"/>
    </source>
</evidence>
<evidence type="ECO:0000259" key="2">
    <source>
        <dbReference type="Pfam" id="PF08445"/>
    </source>
</evidence>
<comment type="caution">
    <text evidence="3">The sequence shown here is derived from an EMBL/GenBank/DDBJ whole genome shotgun (WGS) entry which is preliminary data.</text>
</comment>
<protein>
    <recommendedName>
        <fullName evidence="1">Glycine N-acyltransferase-like protein</fullName>
        <ecNumber evidence="1">2.3.1.-</ecNumber>
    </recommendedName>
</protein>
<dbReference type="Pfam" id="PF08445">
    <property type="entry name" value="FR47"/>
    <property type="match status" value="1"/>
</dbReference>
<dbReference type="GO" id="GO:0047961">
    <property type="term" value="F:glycine N-acyltransferase activity"/>
    <property type="evidence" value="ECO:0007669"/>
    <property type="project" value="InterPro"/>
</dbReference>
<sequence>MLCVSQPPVGDMTKRPTFKDHLREYTSSADYAEASQLTANNPDLLPIHDAIRHLKEPSATARLRLFSFPLGTPVFWFALIENKLESPFLLLVRNPSTAFESSAFEGSLGLFLSEVAERLRDSRPITTIAERCLAAELGRLLPAHLPSHSSINSKPFNLFYMTNAQIVKLNELEICPPYGYSFDVATDEDAEAIAETSEGSLTVEAARARLASLPYALIRGPGGVPVCHELSSPAGGLTHLFTQPDHRRIGLGTQAELKLAQDIARNNDTPFKAVCSYSTSVHRSSLESAFWTLLNRNGTPVDFIVEEFAAAS</sequence>